<accession>A0A2K8Z4M9</accession>
<feature type="site" description="Positions MEP for the nucleophilic attack" evidence="3">
    <location>
        <position position="180"/>
    </location>
</feature>
<organism evidence="4 5">
    <name type="scientific">Spirosoma pollinicola</name>
    <dbReference type="NCBI Taxonomy" id="2057025"/>
    <lineage>
        <taxon>Bacteria</taxon>
        <taxon>Pseudomonadati</taxon>
        <taxon>Bacteroidota</taxon>
        <taxon>Cytophagia</taxon>
        <taxon>Cytophagales</taxon>
        <taxon>Cytophagaceae</taxon>
        <taxon>Spirosoma</taxon>
    </lineage>
</organism>
<comment type="similarity">
    <text evidence="3">Belongs to the IspD/TarI cytidylyltransferase family. IspD subfamily.</text>
</comment>
<dbReference type="InterPro" id="IPR050088">
    <property type="entry name" value="IspD/TarI_cytidylyltransf_bact"/>
</dbReference>
<gene>
    <name evidence="3" type="primary">ispD</name>
    <name evidence="4" type="ORF">CWM47_25085</name>
</gene>
<evidence type="ECO:0000313" key="4">
    <source>
        <dbReference type="EMBL" id="AUD04825.1"/>
    </source>
</evidence>
<dbReference type="Pfam" id="PF01128">
    <property type="entry name" value="IspD"/>
    <property type="match status" value="1"/>
</dbReference>
<dbReference type="InterPro" id="IPR029044">
    <property type="entry name" value="Nucleotide-diphossugar_trans"/>
</dbReference>
<evidence type="ECO:0000256" key="3">
    <source>
        <dbReference type="HAMAP-Rule" id="MF_00108"/>
    </source>
</evidence>
<dbReference type="CDD" id="cd02516">
    <property type="entry name" value="CDP-ME_synthetase"/>
    <property type="match status" value="1"/>
</dbReference>
<dbReference type="HAMAP" id="MF_00108">
    <property type="entry name" value="IspD"/>
    <property type="match status" value="1"/>
</dbReference>
<dbReference type="PANTHER" id="PTHR32125:SF4">
    <property type="entry name" value="2-C-METHYL-D-ERYTHRITOL 4-PHOSPHATE CYTIDYLYLTRANSFERASE, CHLOROPLASTIC"/>
    <property type="match status" value="1"/>
</dbReference>
<evidence type="ECO:0000256" key="1">
    <source>
        <dbReference type="ARBA" id="ARBA00022679"/>
    </source>
</evidence>
<feature type="site" description="Transition state stabilizer" evidence="3">
    <location>
        <position position="30"/>
    </location>
</feature>
<feature type="site" description="Positions MEP for the nucleophilic attack" evidence="3">
    <location>
        <position position="234"/>
    </location>
</feature>
<sequence length="242" mass="26857">MTDDLPLTTNFFAIIVAGGSGSRMKSDIPKQFLLLNGKPILQHTIERFLAVRLFEPIFLQTGTSQSELVNEGSLHVILVLPVRERSMWEKLCNEHNFHPNIQIIDGGSSRFQSVRNGLNAIQVPTGLVAVHDGVRPFVSPDIIRASFETAARTGSAVTCVPVKDSVRIVSADGVSQAVDRTQYRLVQTPQTFQLDLFRQAFKTDEQPFFTDCASVMEYAGFAITLIDGSYENIKITTPEDLR</sequence>
<keyword evidence="5" id="KW-1185">Reference proteome</keyword>
<dbReference type="SUPFAM" id="SSF53448">
    <property type="entry name" value="Nucleotide-diphospho-sugar transferases"/>
    <property type="match status" value="1"/>
</dbReference>
<dbReference type="GO" id="GO:0050518">
    <property type="term" value="F:2-C-methyl-D-erythritol 4-phosphate cytidylyltransferase activity"/>
    <property type="evidence" value="ECO:0007669"/>
    <property type="project" value="UniProtKB-UniRule"/>
</dbReference>
<protein>
    <recommendedName>
        <fullName evidence="3">2-C-methyl-D-erythritol 4-phosphate cytidylyltransferase</fullName>
        <ecNumber evidence="3">2.7.7.60</ecNumber>
    </recommendedName>
    <alternativeName>
        <fullName evidence="3">4-diphosphocytidyl-2C-methyl-D-erythritol synthase</fullName>
    </alternativeName>
    <alternativeName>
        <fullName evidence="3">MEP cytidylyltransferase</fullName>
        <shortName evidence="3">MCT</shortName>
    </alternativeName>
</protein>
<dbReference type="KEGG" id="spir:CWM47_25085"/>
<reference evidence="4 5" key="1">
    <citation type="submission" date="2017-11" db="EMBL/GenBank/DDBJ databases">
        <title>Taxonomic description and genome sequences of Spirosoma HA7 sp. nov., isolated from pollen microhabitat of Corylus avellana.</title>
        <authorList>
            <person name="Ambika Manirajan B."/>
            <person name="Suarez C."/>
            <person name="Ratering S."/>
            <person name="Geissler-Plaum R."/>
            <person name="Cardinale M."/>
            <person name="Sylvia S."/>
        </authorList>
    </citation>
    <scope>NUCLEOTIDE SEQUENCE [LARGE SCALE GENOMIC DNA]</scope>
    <source>
        <strain evidence="4 5">HA7</strain>
    </source>
</reference>
<dbReference type="AlphaFoldDB" id="A0A2K8Z4M9"/>
<dbReference type="OrthoDB" id="9806837at2"/>
<dbReference type="InterPro" id="IPR001228">
    <property type="entry name" value="IspD"/>
</dbReference>
<keyword evidence="2 3" id="KW-0548">Nucleotidyltransferase</keyword>
<comment type="pathway">
    <text evidence="3">Isoprenoid biosynthesis; isopentenyl diphosphate biosynthesis via DXP pathway; isopentenyl diphosphate from 1-deoxy-D-xylulose 5-phosphate: step 2/6.</text>
</comment>
<dbReference type="EC" id="2.7.7.60" evidence="3"/>
<dbReference type="NCBIfam" id="NF001186">
    <property type="entry name" value="PRK00155.2-3"/>
    <property type="match status" value="1"/>
</dbReference>
<evidence type="ECO:0000313" key="5">
    <source>
        <dbReference type="Proteomes" id="UP000232883"/>
    </source>
</evidence>
<keyword evidence="3" id="KW-0414">Isoprene biosynthesis</keyword>
<keyword evidence="1 3" id="KW-0808">Transferase</keyword>
<name>A0A2K8Z4M9_9BACT</name>
<evidence type="ECO:0000256" key="2">
    <source>
        <dbReference type="ARBA" id="ARBA00022695"/>
    </source>
</evidence>
<dbReference type="RefSeq" id="WP_100991031.1">
    <property type="nucleotide sequence ID" value="NZ_CP025096.1"/>
</dbReference>
<dbReference type="PANTHER" id="PTHR32125">
    <property type="entry name" value="2-C-METHYL-D-ERYTHRITOL 4-PHOSPHATE CYTIDYLYLTRANSFERASE, CHLOROPLASTIC"/>
    <property type="match status" value="1"/>
</dbReference>
<comment type="function">
    <text evidence="3">Catalyzes the formation of 4-diphosphocytidyl-2-C-methyl-D-erythritol from CTP and 2-C-methyl-D-erythritol 4-phosphate (MEP).</text>
</comment>
<dbReference type="GO" id="GO:0019288">
    <property type="term" value="P:isopentenyl diphosphate biosynthetic process, methylerythritol 4-phosphate pathway"/>
    <property type="evidence" value="ECO:0007669"/>
    <property type="project" value="UniProtKB-UniRule"/>
</dbReference>
<feature type="site" description="Transition state stabilizer" evidence="3">
    <location>
        <position position="23"/>
    </location>
</feature>
<proteinExistence type="inferred from homology"/>
<dbReference type="EMBL" id="CP025096">
    <property type="protein sequence ID" value="AUD04825.1"/>
    <property type="molecule type" value="Genomic_DNA"/>
</dbReference>
<comment type="catalytic activity">
    <reaction evidence="3">
        <text>2-C-methyl-D-erythritol 4-phosphate + CTP + H(+) = 4-CDP-2-C-methyl-D-erythritol + diphosphate</text>
        <dbReference type="Rhea" id="RHEA:13429"/>
        <dbReference type="ChEBI" id="CHEBI:15378"/>
        <dbReference type="ChEBI" id="CHEBI:33019"/>
        <dbReference type="ChEBI" id="CHEBI:37563"/>
        <dbReference type="ChEBI" id="CHEBI:57823"/>
        <dbReference type="ChEBI" id="CHEBI:58262"/>
        <dbReference type="EC" id="2.7.7.60"/>
    </reaction>
</comment>
<dbReference type="UniPathway" id="UPA00056">
    <property type="reaction ID" value="UER00093"/>
</dbReference>
<dbReference type="Gene3D" id="3.90.550.10">
    <property type="entry name" value="Spore Coat Polysaccharide Biosynthesis Protein SpsA, Chain A"/>
    <property type="match status" value="1"/>
</dbReference>
<dbReference type="InterPro" id="IPR034683">
    <property type="entry name" value="IspD/TarI"/>
</dbReference>
<dbReference type="FunFam" id="3.90.550.10:FF:000003">
    <property type="entry name" value="2-C-methyl-D-erythritol 4-phosphate cytidylyltransferase"/>
    <property type="match status" value="1"/>
</dbReference>
<dbReference type="Proteomes" id="UP000232883">
    <property type="component" value="Chromosome"/>
</dbReference>